<keyword evidence="3" id="KW-0677">Repeat</keyword>
<feature type="domain" description="EGF-like" evidence="8">
    <location>
        <begin position="177"/>
        <end position="215"/>
    </location>
</feature>
<dbReference type="Proteomes" id="UP001228049">
    <property type="component" value="Unassembled WGS sequence"/>
</dbReference>
<dbReference type="PROSITE" id="PS01187">
    <property type="entry name" value="EGF_CA"/>
    <property type="match status" value="1"/>
</dbReference>
<dbReference type="PROSITE" id="PS00010">
    <property type="entry name" value="ASX_HYDROXYL"/>
    <property type="match status" value="3"/>
</dbReference>
<dbReference type="EMBL" id="JASDAP010000020">
    <property type="protein sequence ID" value="KAK1886693.1"/>
    <property type="molecule type" value="Genomic_DNA"/>
</dbReference>
<dbReference type="PANTHER" id="PTHR24050">
    <property type="entry name" value="PA14 DOMAIN-CONTAINING PROTEIN"/>
    <property type="match status" value="1"/>
</dbReference>
<dbReference type="SUPFAM" id="SSF57184">
    <property type="entry name" value="Growth factor receptor domain"/>
    <property type="match status" value="1"/>
</dbReference>
<reference evidence="9" key="1">
    <citation type="submission" date="2023-04" db="EMBL/GenBank/DDBJ databases">
        <title>Chromosome-level genome of Chaenocephalus aceratus.</title>
        <authorList>
            <person name="Park H."/>
        </authorList>
    </citation>
    <scope>NUCLEOTIDE SEQUENCE</scope>
    <source>
        <strain evidence="9">DE</strain>
        <tissue evidence="9">Muscle</tissue>
    </source>
</reference>
<dbReference type="PANTHER" id="PTHR24050:SF19">
    <property type="entry name" value="NEPHRONECTIN"/>
    <property type="match status" value="1"/>
</dbReference>
<keyword evidence="10" id="KW-1185">Reference proteome</keyword>
<dbReference type="PROSITE" id="PS50026">
    <property type="entry name" value="EGF_3"/>
    <property type="match status" value="3"/>
</dbReference>
<dbReference type="InterPro" id="IPR000742">
    <property type="entry name" value="EGF"/>
</dbReference>
<evidence type="ECO:0000256" key="5">
    <source>
        <dbReference type="ARBA" id="ARBA00023180"/>
    </source>
</evidence>
<keyword evidence="1 6" id="KW-0245">EGF-like domain</keyword>
<dbReference type="PROSITE" id="PS01186">
    <property type="entry name" value="EGF_2"/>
    <property type="match status" value="2"/>
</dbReference>
<keyword evidence="2 7" id="KW-0732">Signal</keyword>
<gene>
    <name evidence="9" type="ORF">KUDE01_030408</name>
</gene>
<sequence length="310" mass="34441">MMEISRRVFVVMLHFIGLSLARHHNRSGEDALEHTGGRALPGLCSYGQTTSCCLGWRNVNGICEPVCKKSCVNGKCVRPDKCLCSTGFKGPQCDEDVNECGFLERPCSQRCMNTHGSYRCYCDPGYTLSADGYTCTREAACFSLRCQFGCQMEGGGAVRCLCPPGLHLAADNKTCEDVDECRRDAHVCRARQTCKNTFGSFVCVCQDGFVMGTLQGSVQCRDKDECLTGSHQCSHLAQCVNTDGSYTCQCSEGYSGNGRTCWPRRAPQTKAAMYFNYKLSKRTKPKPPHHRAILLKHITLKRKRKFNIRG</sequence>
<dbReference type="InterPro" id="IPR009030">
    <property type="entry name" value="Growth_fac_rcpt_cys_sf"/>
</dbReference>
<evidence type="ECO:0000256" key="6">
    <source>
        <dbReference type="PROSITE-ProRule" id="PRU00076"/>
    </source>
</evidence>
<feature type="domain" description="EGF-like" evidence="8">
    <location>
        <begin position="222"/>
        <end position="262"/>
    </location>
</feature>
<evidence type="ECO:0000313" key="10">
    <source>
        <dbReference type="Proteomes" id="UP001228049"/>
    </source>
</evidence>
<feature type="chain" id="PRO_5042221097" evidence="7">
    <location>
        <begin position="22"/>
        <end position="310"/>
    </location>
</feature>
<comment type="caution">
    <text evidence="6">Lacks conserved residue(s) required for the propagation of feature annotation.</text>
</comment>
<dbReference type="SMART" id="SM00179">
    <property type="entry name" value="EGF_CA"/>
    <property type="match status" value="3"/>
</dbReference>
<organism evidence="9 10">
    <name type="scientific">Dissostichus eleginoides</name>
    <name type="common">Patagonian toothfish</name>
    <name type="synonym">Dissostichus amissus</name>
    <dbReference type="NCBI Taxonomy" id="100907"/>
    <lineage>
        <taxon>Eukaryota</taxon>
        <taxon>Metazoa</taxon>
        <taxon>Chordata</taxon>
        <taxon>Craniata</taxon>
        <taxon>Vertebrata</taxon>
        <taxon>Euteleostomi</taxon>
        <taxon>Actinopterygii</taxon>
        <taxon>Neopterygii</taxon>
        <taxon>Teleostei</taxon>
        <taxon>Neoteleostei</taxon>
        <taxon>Acanthomorphata</taxon>
        <taxon>Eupercaria</taxon>
        <taxon>Perciformes</taxon>
        <taxon>Notothenioidei</taxon>
        <taxon>Nototheniidae</taxon>
        <taxon>Dissostichus</taxon>
    </lineage>
</organism>
<dbReference type="GO" id="GO:0030855">
    <property type="term" value="P:epithelial cell differentiation"/>
    <property type="evidence" value="ECO:0007669"/>
    <property type="project" value="UniProtKB-ARBA"/>
</dbReference>
<protein>
    <submittedName>
        <fullName evidence="9">Nephronectin</fullName>
    </submittedName>
</protein>
<name>A0AAD9BPP1_DISEL</name>
<evidence type="ECO:0000256" key="1">
    <source>
        <dbReference type="ARBA" id="ARBA00022536"/>
    </source>
</evidence>
<dbReference type="SMART" id="SM00181">
    <property type="entry name" value="EGF"/>
    <property type="match status" value="5"/>
</dbReference>
<feature type="domain" description="EGF-like" evidence="8">
    <location>
        <begin position="96"/>
        <end position="136"/>
    </location>
</feature>
<feature type="signal peptide" evidence="7">
    <location>
        <begin position="1"/>
        <end position="21"/>
    </location>
</feature>
<dbReference type="FunFam" id="2.10.25.10:FF:000010">
    <property type="entry name" value="Pro-epidermal growth factor"/>
    <property type="match status" value="1"/>
</dbReference>
<dbReference type="InterPro" id="IPR052235">
    <property type="entry name" value="Nephronectin_domain"/>
</dbReference>
<dbReference type="InterPro" id="IPR024731">
    <property type="entry name" value="NELL2-like_EGF"/>
</dbReference>
<dbReference type="GO" id="GO:0005509">
    <property type="term" value="F:calcium ion binding"/>
    <property type="evidence" value="ECO:0007669"/>
    <property type="project" value="InterPro"/>
</dbReference>
<evidence type="ECO:0000256" key="3">
    <source>
        <dbReference type="ARBA" id="ARBA00022737"/>
    </source>
</evidence>
<accession>A0AAD9BPP1</accession>
<keyword evidence="5" id="KW-0325">Glycoprotein</keyword>
<dbReference type="GO" id="GO:0071944">
    <property type="term" value="C:cell periphery"/>
    <property type="evidence" value="ECO:0007669"/>
    <property type="project" value="UniProtKB-ARBA"/>
</dbReference>
<evidence type="ECO:0000259" key="8">
    <source>
        <dbReference type="PROSITE" id="PS50026"/>
    </source>
</evidence>
<dbReference type="Gene3D" id="2.10.25.10">
    <property type="entry name" value="Laminin"/>
    <property type="match status" value="5"/>
</dbReference>
<evidence type="ECO:0000256" key="7">
    <source>
        <dbReference type="SAM" id="SignalP"/>
    </source>
</evidence>
<dbReference type="InterPro" id="IPR018097">
    <property type="entry name" value="EGF_Ca-bd_CS"/>
</dbReference>
<evidence type="ECO:0000313" key="9">
    <source>
        <dbReference type="EMBL" id="KAK1886693.1"/>
    </source>
</evidence>
<evidence type="ECO:0000256" key="4">
    <source>
        <dbReference type="ARBA" id="ARBA00023157"/>
    </source>
</evidence>
<dbReference type="Pfam" id="PF07645">
    <property type="entry name" value="EGF_CA"/>
    <property type="match status" value="2"/>
</dbReference>
<dbReference type="InterPro" id="IPR000152">
    <property type="entry name" value="EGF-type_Asp/Asn_hydroxyl_site"/>
</dbReference>
<dbReference type="SUPFAM" id="SSF57196">
    <property type="entry name" value="EGF/Laminin"/>
    <property type="match status" value="1"/>
</dbReference>
<dbReference type="InterPro" id="IPR001881">
    <property type="entry name" value="EGF-like_Ca-bd_dom"/>
</dbReference>
<dbReference type="CDD" id="cd00054">
    <property type="entry name" value="EGF_CA"/>
    <property type="match status" value="2"/>
</dbReference>
<dbReference type="Pfam" id="PF12947">
    <property type="entry name" value="EGF_3"/>
    <property type="match status" value="1"/>
</dbReference>
<comment type="caution">
    <text evidence="9">The sequence shown here is derived from an EMBL/GenBank/DDBJ whole genome shotgun (WGS) entry which is preliminary data.</text>
</comment>
<keyword evidence="4" id="KW-1015">Disulfide bond</keyword>
<evidence type="ECO:0000256" key="2">
    <source>
        <dbReference type="ARBA" id="ARBA00022729"/>
    </source>
</evidence>
<dbReference type="FunFam" id="2.10.25.10:FF:000038">
    <property type="entry name" value="Fibrillin 2"/>
    <property type="match status" value="2"/>
</dbReference>
<dbReference type="AlphaFoldDB" id="A0AAD9BPP1"/>
<dbReference type="InterPro" id="IPR049883">
    <property type="entry name" value="NOTCH1_EGF-like"/>
</dbReference>
<proteinExistence type="predicted"/>